<accession>K0CKI8</accession>
<dbReference type="PATRIC" id="fig|930169.3.peg.3803"/>
<dbReference type="Proteomes" id="UP000006286">
    <property type="component" value="Chromosome"/>
</dbReference>
<gene>
    <name evidence="2" type="ordered locus">B5T_03849</name>
</gene>
<dbReference type="EMBL" id="CP003466">
    <property type="protein sequence ID" value="AFT72111.1"/>
    <property type="molecule type" value="Genomic_DNA"/>
</dbReference>
<evidence type="ECO:0000313" key="2">
    <source>
        <dbReference type="EMBL" id="AFT72111.1"/>
    </source>
</evidence>
<protein>
    <submittedName>
        <fullName evidence="2">Uncharacterized protein</fullName>
    </submittedName>
</protein>
<dbReference type="HOGENOM" id="CLU_1821303_0_0_6"/>
<organism evidence="2 3">
    <name type="scientific">Alcanivorax dieselolei (strain DSM 16502 / CGMCC 1.3690 / MCCC 1A00001 / B-5)</name>
    <name type="common">Alloalcanivorax dieselolei</name>
    <dbReference type="NCBI Taxonomy" id="930169"/>
    <lineage>
        <taxon>Bacteria</taxon>
        <taxon>Pseudomonadati</taxon>
        <taxon>Pseudomonadota</taxon>
        <taxon>Gammaproteobacteria</taxon>
        <taxon>Oceanospirillales</taxon>
        <taxon>Alcanivoracaceae</taxon>
        <taxon>Alloalcanivorax</taxon>
    </lineage>
</organism>
<proteinExistence type="predicted"/>
<dbReference type="KEGG" id="adi:B5T_03849"/>
<feature type="compositionally biased region" description="Basic and acidic residues" evidence="1">
    <location>
        <begin position="8"/>
        <end position="24"/>
    </location>
</feature>
<evidence type="ECO:0000256" key="1">
    <source>
        <dbReference type="SAM" id="MobiDB-lite"/>
    </source>
</evidence>
<sequence>MDATQWDQGKRQDEPRAGRILREKGGGAGRPLRWLSWRWGVGVLCALLMPQGYASDGKIRFHGRIAVATCEVGVSAVTGNEAVVSSCERIRQEVADPMVLMNTPSPHMSWHRLDGSVITGNAETIVSQAVNTPTILYLNYP</sequence>
<evidence type="ECO:0000313" key="3">
    <source>
        <dbReference type="Proteomes" id="UP000006286"/>
    </source>
</evidence>
<reference evidence="2 3" key="1">
    <citation type="journal article" date="2012" name="J. Bacteriol.">
        <title>Complete genome sequence of Alcanivorax dieselolei type strain B5.</title>
        <authorList>
            <person name="Lai Q."/>
            <person name="Li W."/>
            <person name="Shao Z."/>
        </authorList>
    </citation>
    <scope>NUCLEOTIDE SEQUENCE [LARGE SCALE GENOMIC DNA]</scope>
    <source>
        <strain evidence="3">DSM 16502 / CGMCC 1.3690 / B-5</strain>
    </source>
</reference>
<dbReference type="AlphaFoldDB" id="K0CKI8"/>
<keyword evidence="3" id="KW-1185">Reference proteome</keyword>
<name>K0CKI8_ALCDB</name>
<feature type="region of interest" description="Disordered" evidence="1">
    <location>
        <begin position="1"/>
        <end position="24"/>
    </location>
</feature>